<dbReference type="SUPFAM" id="SSF109604">
    <property type="entry name" value="HD-domain/PDEase-like"/>
    <property type="match status" value="1"/>
</dbReference>
<dbReference type="EC" id="2.7.7.65" evidence="1"/>
<accession>A0ABY5HI14</accession>
<feature type="coiled-coil region" evidence="3">
    <location>
        <begin position="310"/>
        <end position="337"/>
    </location>
</feature>
<evidence type="ECO:0000256" key="2">
    <source>
        <dbReference type="ARBA" id="ARBA00034247"/>
    </source>
</evidence>
<dbReference type="SMART" id="SM00267">
    <property type="entry name" value="GGDEF"/>
    <property type="match status" value="1"/>
</dbReference>
<feature type="domain" description="HDOD" evidence="5">
    <location>
        <begin position="18"/>
        <end position="212"/>
    </location>
</feature>
<dbReference type="InterPro" id="IPR013976">
    <property type="entry name" value="HDOD"/>
</dbReference>
<evidence type="ECO:0000259" key="4">
    <source>
        <dbReference type="PROSITE" id="PS50887"/>
    </source>
</evidence>
<keyword evidence="7" id="KW-1185">Reference proteome</keyword>
<evidence type="ECO:0000256" key="1">
    <source>
        <dbReference type="ARBA" id="ARBA00012528"/>
    </source>
</evidence>
<evidence type="ECO:0000259" key="5">
    <source>
        <dbReference type="PROSITE" id="PS51833"/>
    </source>
</evidence>
<sequence length="493" mass="53817">MSQLSPLLEEKLSRCCELPTLPAAAAKILDLAQNPVATMGQVADVVGMDPALATKLLRIANSPLYGQRRQSSNLRQAVMLMGLNSTLMLALSFSLYSSLSDNQQQAFDYTRFWRRSLLASIAARILAAETSEVSPEDAFLAALLQDIGMAVLDKALDGFYPPSAEGRNNHDELLAHEMQQLGHDHASVGAWLLERWSFPAHLAEAVSASHQLSPAFSLCDVTTLADCIALSGRIADGFMTADGRPPSQADDPSSNLSGSLEAVLDATAAEIPAIEELFNMSLIDGQCNDGLLSHAKEVTLIRSLHNSEQIEHSLIRLKDAEERAEQLEEATRRDHLTGVWNRSHFDNILKDEFLQSRKNGWPLSVLFIDLDKFKNINDSFGHAFGDQVLRFAANILKSNIRSQDSVFRFGGEEFVLILPGSDTKGAKIIGARIVEAFRNNRYPTKADTSISLSASVGMATLDGQHDFNTATELLNAADMAMYRAKKSGGNQMA</sequence>
<dbReference type="InterPro" id="IPR043128">
    <property type="entry name" value="Rev_trsase/Diguanyl_cyclase"/>
</dbReference>
<dbReference type="CDD" id="cd01949">
    <property type="entry name" value="GGDEF"/>
    <property type="match status" value="1"/>
</dbReference>
<dbReference type="SUPFAM" id="SSF55073">
    <property type="entry name" value="Nucleotide cyclase"/>
    <property type="match status" value="1"/>
</dbReference>
<dbReference type="PANTHER" id="PTHR45138:SF9">
    <property type="entry name" value="DIGUANYLATE CYCLASE DGCM-RELATED"/>
    <property type="match status" value="1"/>
</dbReference>
<gene>
    <name evidence="6" type="ORF">KDW95_16900</name>
</gene>
<evidence type="ECO:0000256" key="3">
    <source>
        <dbReference type="SAM" id="Coils"/>
    </source>
</evidence>
<dbReference type="RefSeq" id="WP_255852992.1">
    <property type="nucleotide sequence ID" value="NZ_CP073347.1"/>
</dbReference>
<dbReference type="Gene3D" id="1.10.3210.10">
    <property type="entry name" value="Hypothetical protein af1432"/>
    <property type="match status" value="1"/>
</dbReference>
<dbReference type="EMBL" id="CP073347">
    <property type="protein sequence ID" value="UTW10939.1"/>
    <property type="molecule type" value="Genomic_DNA"/>
</dbReference>
<reference evidence="6" key="1">
    <citation type="submission" date="2021-04" db="EMBL/GenBank/DDBJ databases">
        <title>Oceanospirillales bacteria with DddD are important DMSP degraders in coastal seawater.</title>
        <authorList>
            <person name="Liu J."/>
        </authorList>
    </citation>
    <scope>NUCLEOTIDE SEQUENCE</scope>
    <source>
        <strain evidence="6">D13-1</strain>
    </source>
</reference>
<dbReference type="NCBIfam" id="TIGR00254">
    <property type="entry name" value="GGDEF"/>
    <property type="match status" value="1"/>
</dbReference>
<comment type="catalytic activity">
    <reaction evidence="2">
        <text>2 GTP = 3',3'-c-di-GMP + 2 diphosphate</text>
        <dbReference type="Rhea" id="RHEA:24898"/>
        <dbReference type="ChEBI" id="CHEBI:33019"/>
        <dbReference type="ChEBI" id="CHEBI:37565"/>
        <dbReference type="ChEBI" id="CHEBI:58805"/>
        <dbReference type="EC" id="2.7.7.65"/>
    </reaction>
</comment>
<dbReference type="Gene3D" id="3.30.70.270">
    <property type="match status" value="1"/>
</dbReference>
<dbReference type="InterPro" id="IPR050469">
    <property type="entry name" value="Diguanylate_Cyclase"/>
</dbReference>
<name>A0ABY5HI14_9GAMM</name>
<dbReference type="Pfam" id="PF08668">
    <property type="entry name" value="HDOD"/>
    <property type="match status" value="1"/>
</dbReference>
<proteinExistence type="predicted"/>
<dbReference type="PANTHER" id="PTHR45138">
    <property type="entry name" value="REGULATORY COMPONENTS OF SENSORY TRANSDUCTION SYSTEM"/>
    <property type="match status" value="1"/>
</dbReference>
<organism evidence="6 7">
    <name type="scientific">Marinobacterium rhizophilum</name>
    <dbReference type="NCBI Taxonomy" id="420402"/>
    <lineage>
        <taxon>Bacteria</taxon>
        <taxon>Pseudomonadati</taxon>
        <taxon>Pseudomonadota</taxon>
        <taxon>Gammaproteobacteria</taxon>
        <taxon>Oceanospirillales</taxon>
        <taxon>Oceanospirillaceae</taxon>
        <taxon>Marinobacterium</taxon>
    </lineage>
</organism>
<keyword evidence="3" id="KW-0175">Coiled coil</keyword>
<evidence type="ECO:0000313" key="7">
    <source>
        <dbReference type="Proteomes" id="UP001058461"/>
    </source>
</evidence>
<feature type="domain" description="GGDEF" evidence="4">
    <location>
        <begin position="361"/>
        <end position="493"/>
    </location>
</feature>
<dbReference type="PROSITE" id="PS51833">
    <property type="entry name" value="HDOD"/>
    <property type="match status" value="1"/>
</dbReference>
<dbReference type="Pfam" id="PF00990">
    <property type="entry name" value="GGDEF"/>
    <property type="match status" value="1"/>
</dbReference>
<protein>
    <recommendedName>
        <fullName evidence="1">diguanylate cyclase</fullName>
        <ecNumber evidence="1">2.7.7.65</ecNumber>
    </recommendedName>
</protein>
<dbReference type="InterPro" id="IPR000160">
    <property type="entry name" value="GGDEF_dom"/>
</dbReference>
<evidence type="ECO:0000313" key="6">
    <source>
        <dbReference type="EMBL" id="UTW10939.1"/>
    </source>
</evidence>
<dbReference type="PROSITE" id="PS50887">
    <property type="entry name" value="GGDEF"/>
    <property type="match status" value="1"/>
</dbReference>
<dbReference type="InterPro" id="IPR029787">
    <property type="entry name" value="Nucleotide_cyclase"/>
</dbReference>
<dbReference type="Proteomes" id="UP001058461">
    <property type="component" value="Chromosome"/>
</dbReference>